<name>A0A1E7KDH7_9ACTN</name>
<dbReference type="GO" id="GO:0003676">
    <property type="term" value="F:nucleic acid binding"/>
    <property type="evidence" value="ECO:0007669"/>
    <property type="project" value="InterPro"/>
</dbReference>
<keyword evidence="1" id="KW-0547">Nucleotide-binding</keyword>
<evidence type="ECO:0000256" key="2">
    <source>
        <dbReference type="ARBA" id="ARBA00022801"/>
    </source>
</evidence>
<evidence type="ECO:0000256" key="1">
    <source>
        <dbReference type="ARBA" id="ARBA00022741"/>
    </source>
</evidence>
<dbReference type="Pfam" id="PF00270">
    <property type="entry name" value="DEAD"/>
    <property type="match status" value="1"/>
</dbReference>
<keyword evidence="2" id="KW-0378">Hydrolase</keyword>
<evidence type="ECO:0000256" key="5">
    <source>
        <dbReference type="ARBA" id="ARBA00038437"/>
    </source>
</evidence>
<evidence type="ECO:0000313" key="11">
    <source>
        <dbReference type="EMBL" id="OEV01969.1"/>
    </source>
</evidence>
<feature type="compositionally biased region" description="Low complexity" evidence="7">
    <location>
        <begin position="500"/>
        <end position="514"/>
    </location>
</feature>
<feature type="region of interest" description="Disordered" evidence="7">
    <location>
        <begin position="492"/>
        <end position="690"/>
    </location>
</feature>
<proteinExistence type="inferred from homology"/>
<keyword evidence="3 11" id="KW-0347">Helicase</keyword>
<accession>A0A1E7KDH7</accession>
<evidence type="ECO:0000259" key="8">
    <source>
        <dbReference type="PROSITE" id="PS51192"/>
    </source>
</evidence>
<feature type="domain" description="Helicase C-terminal" evidence="9">
    <location>
        <begin position="272"/>
        <end position="438"/>
    </location>
</feature>
<feature type="compositionally biased region" description="Basic and acidic residues" evidence="7">
    <location>
        <begin position="619"/>
        <end position="655"/>
    </location>
</feature>
<dbReference type="GO" id="GO:0016787">
    <property type="term" value="F:hydrolase activity"/>
    <property type="evidence" value="ECO:0007669"/>
    <property type="project" value="UniProtKB-KW"/>
</dbReference>
<dbReference type="InterPro" id="IPR044742">
    <property type="entry name" value="DEAD/DEAH_RhlB"/>
</dbReference>
<dbReference type="Proteomes" id="UP000175829">
    <property type="component" value="Unassembled WGS sequence"/>
</dbReference>
<dbReference type="Pfam" id="PF00271">
    <property type="entry name" value="Helicase_C"/>
    <property type="match status" value="1"/>
</dbReference>
<gene>
    <name evidence="11" type="ORF">AN217_01375</name>
</gene>
<dbReference type="GO" id="GO:0005829">
    <property type="term" value="C:cytosol"/>
    <property type="evidence" value="ECO:0007669"/>
    <property type="project" value="TreeGrafter"/>
</dbReference>
<feature type="domain" description="Helicase ATP-binding" evidence="8">
    <location>
        <begin position="88"/>
        <end position="261"/>
    </location>
</feature>
<evidence type="ECO:0000256" key="4">
    <source>
        <dbReference type="ARBA" id="ARBA00022840"/>
    </source>
</evidence>
<dbReference type="InterPro" id="IPR027417">
    <property type="entry name" value="P-loop_NTPase"/>
</dbReference>
<evidence type="ECO:0000256" key="6">
    <source>
        <dbReference type="PROSITE-ProRule" id="PRU00552"/>
    </source>
</evidence>
<evidence type="ECO:0000259" key="9">
    <source>
        <dbReference type="PROSITE" id="PS51194"/>
    </source>
</evidence>
<dbReference type="PANTHER" id="PTHR47959">
    <property type="entry name" value="ATP-DEPENDENT RNA HELICASE RHLE-RELATED"/>
    <property type="match status" value="1"/>
</dbReference>
<feature type="region of interest" description="Disordered" evidence="7">
    <location>
        <begin position="1"/>
        <end position="53"/>
    </location>
</feature>
<dbReference type="SMART" id="SM00490">
    <property type="entry name" value="HELICc"/>
    <property type="match status" value="1"/>
</dbReference>
<dbReference type="InterPro" id="IPR014001">
    <property type="entry name" value="Helicase_ATP-bd"/>
</dbReference>
<dbReference type="CDD" id="cd18787">
    <property type="entry name" value="SF2_C_DEAD"/>
    <property type="match status" value="1"/>
</dbReference>
<protein>
    <submittedName>
        <fullName evidence="11">RNA helicase</fullName>
    </submittedName>
</protein>
<dbReference type="PROSITE" id="PS51195">
    <property type="entry name" value="Q_MOTIF"/>
    <property type="match status" value="1"/>
</dbReference>
<dbReference type="Gene3D" id="3.40.50.300">
    <property type="entry name" value="P-loop containing nucleotide triphosphate hydrolases"/>
    <property type="match status" value="2"/>
</dbReference>
<dbReference type="PATRIC" id="fig|943816.4.peg.5362"/>
<dbReference type="GO" id="GO:0003724">
    <property type="term" value="F:RNA helicase activity"/>
    <property type="evidence" value="ECO:0007669"/>
    <property type="project" value="InterPro"/>
</dbReference>
<dbReference type="InterPro" id="IPR001650">
    <property type="entry name" value="Helicase_C-like"/>
</dbReference>
<dbReference type="PROSITE" id="PS51192">
    <property type="entry name" value="HELICASE_ATP_BIND_1"/>
    <property type="match status" value="1"/>
</dbReference>
<evidence type="ECO:0000256" key="7">
    <source>
        <dbReference type="SAM" id="MobiDB-lite"/>
    </source>
</evidence>
<feature type="short sequence motif" description="Q motif" evidence="6">
    <location>
        <begin position="57"/>
        <end position="85"/>
    </location>
</feature>
<organism evidence="11 12">
    <name type="scientific">Streptomyces qinglanensis</name>
    <dbReference type="NCBI Taxonomy" id="943816"/>
    <lineage>
        <taxon>Bacteria</taxon>
        <taxon>Bacillati</taxon>
        <taxon>Actinomycetota</taxon>
        <taxon>Actinomycetes</taxon>
        <taxon>Kitasatosporales</taxon>
        <taxon>Streptomycetaceae</taxon>
        <taxon>Streptomyces</taxon>
    </lineage>
</organism>
<dbReference type="RefSeq" id="WP_069990509.1">
    <property type="nucleotide sequence ID" value="NZ_LJGV01000021.1"/>
</dbReference>
<feature type="compositionally biased region" description="Basic and acidic residues" evidence="7">
    <location>
        <begin position="515"/>
        <end position="609"/>
    </location>
</feature>
<dbReference type="CDD" id="cd00268">
    <property type="entry name" value="DEADc"/>
    <property type="match status" value="1"/>
</dbReference>
<dbReference type="GO" id="GO:0005524">
    <property type="term" value="F:ATP binding"/>
    <property type="evidence" value="ECO:0007669"/>
    <property type="project" value="UniProtKB-KW"/>
</dbReference>
<dbReference type="InterPro" id="IPR014014">
    <property type="entry name" value="RNA_helicase_DEAD_Q_motif"/>
</dbReference>
<dbReference type="PROSITE" id="PS51194">
    <property type="entry name" value="HELICASE_CTER"/>
    <property type="match status" value="1"/>
</dbReference>
<evidence type="ECO:0000259" key="10">
    <source>
        <dbReference type="PROSITE" id="PS51195"/>
    </source>
</evidence>
<comment type="caution">
    <text evidence="11">The sequence shown here is derived from an EMBL/GenBank/DDBJ whole genome shotgun (WGS) entry which is preliminary data.</text>
</comment>
<dbReference type="InterPro" id="IPR050079">
    <property type="entry name" value="DEAD_box_RNA_helicase"/>
</dbReference>
<comment type="similarity">
    <text evidence="5">Belongs to the DEAD box helicase family.</text>
</comment>
<dbReference type="PANTHER" id="PTHR47959:SF13">
    <property type="entry name" value="ATP-DEPENDENT RNA HELICASE RHLE"/>
    <property type="match status" value="1"/>
</dbReference>
<keyword evidence="4" id="KW-0067">ATP-binding</keyword>
<feature type="domain" description="DEAD-box RNA helicase Q" evidence="10">
    <location>
        <begin position="57"/>
        <end position="85"/>
    </location>
</feature>
<sequence>MSVTTPAAVRPEDFPEPTEPTAETVAAAAPETPETPESVDASPESAAEAAEAAEPQITFGDLGLPEAVVRKLAQNGVTAPFPIQAATIPDALAGEDVLGRGRTGSGKTLSFGLPLLARLHGGRTQRKRPRGVILTPTRELAMQVSDALQPYGDTLGLKLKVVCGGTSMANQISALERGVDILVATPGRLRDLINRGSCSLDDVETAILDEADQMSDLGFLPEVTEILDLVPEGGQRMLFSATMEKEIDSLVRRYLVDPVLHEVDAAQGAVTTMTHHVMVVKPRDKAPVTTAIAARKGRTIIFVRTQLGADRVAEQLREAGVPADALHGGMTQGARTRTLADFKDGRVNVLVATDVAARGIHVDGIDLVLNVDPAGDHKDYLHRSGRTARAGESGTVVSLALPHQRRQIFRLMEDAGVDASRHIIGRGDVFDDDVARITGARSLTEVQAESAANSARQAEREAKKLNRQLEKLQQRAAELREEATLLTARAARERGEDPDAAVAAAAEAEAAQAAEEARAEARREAKAEAERRERADRERQDRDRGGRSSYDRRDRERGDRRPNDRSGDRGGFRRDRDRDERPYGRDRDRDRRDGGRGDGGRGDSGRGDSGRGGSGGGGFRRDDVRRDDRREGGDRGFRRDGFRGGDRPHHRDDRRPHGRSGGSGGSHAPSRNGARTPDRRADKPRWKRNG</sequence>
<dbReference type="SMART" id="SM00487">
    <property type="entry name" value="DEXDc"/>
    <property type="match status" value="1"/>
</dbReference>
<evidence type="ECO:0000313" key="12">
    <source>
        <dbReference type="Proteomes" id="UP000175829"/>
    </source>
</evidence>
<feature type="compositionally biased region" description="Low complexity" evidence="7">
    <location>
        <begin position="19"/>
        <end position="53"/>
    </location>
</feature>
<dbReference type="EMBL" id="LJGV01000021">
    <property type="protein sequence ID" value="OEV01969.1"/>
    <property type="molecule type" value="Genomic_DNA"/>
</dbReference>
<dbReference type="InterPro" id="IPR011545">
    <property type="entry name" value="DEAD/DEAH_box_helicase_dom"/>
</dbReference>
<dbReference type="SUPFAM" id="SSF52540">
    <property type="entry name" value="P-loop containing nucleoside triphosphate hydrolases"/>
    <property type="match status" value="1"/>
</dbReference>
<reference evidence="11 12" key="1">
    <citation type="journal article" date="2016" name="Front. Microbiol.">
        <title>Comparative Genomics Analysis of Streptomyces Species Reveals Their Adaptation to the Marine Environment and Their Diversity at the Genomic Level.</title>
        <authorList>
            <person name="Tian X."/>
            <person name="Zhang Z."/>
            <person name="Yang T."/>
            <person name="Chen M."/>
            <person name="Li J."/>
            <person name="Chen F."/>
            <person name="Yang J."/>
            <person name="Li W."/>
            <person name="Zhang B."/>
            <person name="Zhang Z."/>
            <person name="Wu J."/>
            <person name="Zhang C."/>
            <person name="Long L."/>
            <person name="Xiao J."/>
        </authorList>
    </citation>
    <scope>NUCLEOTIDE SEQUENCE [LARGE SCALE GENOMIC DNA]</scope>
    <source>
        <strain evidence="11 12">SCSIO M10379</strain>
    </source>
</reference>
<dbReference type="AlphaFoldDB" id="A0A1E7KDH7"/>
<evidence type="ECO:0000256" key="3">
    <source>
        <dbReference type="ARBA" id="ARBA00022806"/>
    </source>
</evidence>